<dbReference type="InterPro" id="IPR013043">
    <property type="entry name" value="DUF1595"/>
</dbReference>
<dbReference type="InterPro" id="IPR013042">
    <property type="entry name" value="DUF1592"/>
</dbReference>
<dbReference type="KEGG" id="lcre:Pla8534_38620"/>
<feature type="chain" id="PRO_5021756518" evidence="1">
    <location>
        <begin position="23"/>
        <end position="1109"/>
    </location>
</feature>
<dbReference type="Pfam" id="PF07627">
    <property type="entry name" value="PSCyt3"/>
    <property type="match status" value="1"/>
</dbReference>
<evidence type="ECO:0000259" key="5">
    <source>
        <dbReference type="Pfam" id="PF07631"/>
    </source>
</evidence>
<protein>
    <submittedName>
        <fullName evidence="8">Planctomycete cytochrome C</fullName>
    </submittedName>
</protein>
<dbReference type="InterPro" id="IPR013036">
    <property type="entry name" value="DUF1587"/>
</dbReference>
<keyword evidence="1" id="KW-0732">Signal</keyword>
<dbReference type="InterPro" id="IPR011478">
    <property type="entry name" value="DUF1585"/>
</dbReference>
<feature type="domain" description="DUF1587" evidence="3">
    <location>
        <begin position="126"/>
        <end position="189"/>
    </location>
</feature>
<keyword evidence="9" id="KW-1185">Reference proteome</keyword>
<dbReference type="Proteomes" id="UP000317648">
    <property type="component" value="Chromosome"/>
</dbReference>
<dbReference type="Pfam" id="PF07631">
    <property type="entry name" value="PSD4"/>
    <property type="match status" value="1"/>
</dbReference>
<evidence type="ECO:0000259" key="7">
    <source>
        <dbReference type="Pfam" id="PF07637"/>
    </source>
</evidence>
<dbReference type="EMBL" id="CP036433">
    <property type="protein sequence ID" value="QDU96043.1"/>
    <property type="molecule type" value="Genomic_DNA"/>
</dbReference>
<dbReference type="Pfam" id="PF07624">
    <property type="entry name" value="PSD2"/>
    <property type="match status" value="1"/>
</dbReference>
<feature type="domain" description="Cytochrome C Planctomycete-type" evidence="6">
    <location>
        <begin position="42"/>
        <end position="89"/>
    </location>
</feature>
<dbReference type="Pfam" id="PF07637">
    <property type="entry name" value="PSD5"/>
    <property type="match status" value="1"/>
</dbReference>
<dbReference type="InterPro" id="IPR013039">
    <property type="entry name" value="DUF1588"/>
</dbReference>
<feature type="domain" description="DUF1585" evidence="2">
    <location>
        <begin position="1034"/>
        <end position="1106"/>
    </location>
</feature>
<gene>
    <name evidence="8" type="ORF">Pla8534_38620</name>
</gene>
<reference evidence="8 9" key="1">
    <citation type="submission" date="2019-02" db="EMBL/GenBank/DDBJ databases">
        <title>Deep-cultivation of Planctomycetes and their phenomic and genomic characterization uncovers novel biology.</title>
        <authorList>
            <person name="Wiegand S."/>
            <person name="Jogler M."/>
            <person name="Boedeker C."/>
            <person name="Pinto D."/>
            <person name="Vollmers J."/>
            <person name="Rivas-Marin E."/>
            <person name="Kohn T."/>
            <person name="Peeters S.H."/>
            <person name="Heuer A."/>
            <person name="Rast P."/>
            <person name="Oberbeckmann S."/>
            <person name="Bunk B."/>
            <person name="Jeske O."/>
            <person name="Meyerdierks A."/>
            <person name="Storesund J.E."/>
            <person name="Kallscheuer N."/>
            <person name="Luecker S."/>
            <person name="Lage O.M."/>
            <person name="Pohl T."/>
            <person name="Merkel B.J."/>
            <person name="Hornburger P."/>
            <person name="Mueller R.-W."/>
            <person name="Bruemmer F."/>
            <person name="Labrenz M."/>
            <person name="Spormann A.M."/>
            <person name="Op den Camp H."/>
            <person name="Overmann J."/>
            <person name="Amann R."/>
            <person name="Jetten M.S.M."/>
            <person name="Mascher T."/>
            <person name="Medema M.H."/>
            <person name="Devos D.P."/>
            <person name="Kaster A.-K."/>
            <person name="Ovreas L."/>
            <person name="Rohde M."/>
            <person name="Galperin M.Y."/>
            <person name="Jogler C."/>
        </authorList>
    </citation>
    <scope>NUCLEOTIDE SEQUENCE [LARGE SCALE GENOMIC DNA]</scope>
    <source>
        <strain evidence="8 9">Pla85_3_4</strain>
    </source>
</reference>
<evidence type="ECO:0000259" key="3">
    <source>
        <dbReference type="Pfam" id="PF07626"/>
    </source>
</evidence>
<feature type="domain" description="DUF1592" evidence="5">
    <location>
        <begin position="761"/>
        <end position="888"/>
    </location>
</feature>
<evidence type="ECO:0000313" key="8">
    <source>
        <dbReference type="EMBL" id="QDU96043.1"/>
    </source>
</evidence>
<accession>A0A518DW39</accession>
<dbReference type="Pfam" id="PF07626">
    <property type="entry name" value="PSD3"/>
    <property type="match status" value="1"/>
</dbReference>
<dbReference type="InterPro" id="IPR011429">
    <property type="entry name" value="Cyt_c_Planctomycete-type"/>
</dbReference>
<evidence type="ECO:0000259" key="6">
    <source>
        <dbReference type="Pfam" id="PF07635"/>
    </source>
</evidence>
<feature type="domain" description="DUF1595" evidence="7">
    <location>
        <begin position="691"/>
        <end position="751"/>
    </location>
</feature>
<dbReference type="OrthoDB" id="175242at2"/>
<organism evidence="8 9">
    <name type="scientific">Lignipirellula cremea</name>
    <dbReference type="NCBI Taxonomy" id="2528010"/>
    <lineage>
        <taxon>Bacteria</taxon>
        <taxon>Pseudomonadati</taxon>
        <taxon>Planctomycetota</taxon>
        <taxon>Planctomycetia</taxon>
        <taxon>Pirellulales</taxon>
        <taxon>Pirellulaceae</taxon>
        <taxon>Lignipirellula</taxon>
    </lineage>
</organism>
<evidence type="ECO:0000259" key="2">
    <source>
        <dbReference type="Pfam" id="PF07624"/>
    </source>
</evidence>
<feature type="domain" description="DUF1588" evidence="4">
    <location>
        <begin position="907"/>
        <end position="1004"/>
    </location>
</feature>
<dbReference type="Pfam" id="PF07635">
    <property type="entry name" value="PSCyt1"/>
    <property type="match status" value="1"/>
</dbReference>
<dbReference type="AlphaFoldDB" id="A0A518DW39"/>
<evidence type="ECO:0000313" key="9">
    <source>
        <dbReference type="Proteomes" id="UP000317648"/>
    </source>
</evidence>
<evidence type="ECO:0000259" key="4">
    <source>
        <dbReference type="Pfam" id="PF07627"/>
    </source>
</evidence>
<evidence type="ECO:0000256" key="1">
    <source>
        <dbReference type="SAM" id="SignalP"/>
    </source>
</evidence>
<name>A0A518DW39_9BACT</name>
<feature type="signal peptide" evidence="1">
    <location>
        <begin position="1"/>
        <end position="22"/>
    </location>
</feature>
<sequence length="1109" mass="123425" precursor="true">MVYRIAFVSMACLSLFTPPVFSQTMGGVSMPDGHRALLKSHCYKCHNSEEQNGQVRLDNLPFTIDKIETAERWQKILNVLNSGAMPPEEEEPLPAQAKTDFLDELANVMVDVRKHLGDQGGAITMRRLNRREYRNTLRDLLGVKINVGELPSDSGTGGFDTAGQNLFMSATQIEQYQSLGREALEEAFALAAEAESEQSFRYQAEESNERMRRLADAAVATEQEHEADADSMRPYYEYLRGLPHQDEGAWLSPLGGVNTAMHLIVPPRWNGKSPADYLVRIRLARADDAPPERCVIEFGIDPPNGQILSTHKVTGSLEEPSVIEIPLTLTSEHQKIEGLQVFIREKDAADHTESQRLFAAAKQQNGIGPQAAIWVDWMEIVRLPLAATPAPAGFRVIANRQLAHVSAQGLRSFRFECEEVNDKVAEYVASQKDDRQRAERWADAVDAAAARPENAAIVAELKKASASQAVLRRSWAKIQGAPSPESFGFQTMENNADKANVALGPNWQQYHEYYLSRPALDRGAYLGVMTLHPSRIALDHLQCPVPSAWKSGDYLFRARVAATEDSLPEQRFLQVGMHPRNGQVQATFEVTGTLDNPQIIEMPFSLTRDIAGGDRMLWLREKGAWETNQEGGRKRSEAVKRNGIGPVLALWIDWMEIERVSEAAKPMPPALAALDLPASGGTEAYAAEDIKAALTRFATVAFRGREPSEGYIQRLAEVYDAYRTNGEDSTTALKDTLSIILASPQFLYLSEPAQGGESRQLTDLELATRLSYFLWSAPPDETLLDLAKSGKLSQPAILAGQTTRLLDDPRADEFVHGFLFQWLQMERFDFFEVNRPLYPRFDDSTRLSAKNEVYETFAYLVRQNAPVTDLLKADYVVVNRVLADYYGVPRPAGDGFEKVLLPEGSPRGGLLGMAATHFMGGNGERTNPVERGVWVLRKLLNDPPPPAPANVPQIERLAGKVLTTRERMLAHQEDPQCASCHRKIDPLGFGLENFDAVGQWRTEDAYQVKDENGKPIPGSRKEWTIDAGAAFYGGPSFKNYFELRDLIAAKSDDFAVGFSAALVEYALGRPLGFGDQPLLESMVETTRQKNFRTREFIHAVVQSEAFRSK</sequence>
<proteinExistence type="predicted"/>